<dbReference type="SMART" id="SM00184">
    <property type="entry name" value="RING"/>
    <property type="match status" value="1"/>
</dbReference>
<name>A0A843XHG9_COLES</name>
<feature type="region of interest" description="Disordered" evidence="2">
    <location>
        <begin position="129"/>
        <end position="177"/>
    </location>
</feature>
<dbReference type="SUPFAM" id="SSF57850">
    <property type="entry name" value="RING/U-box"/>
    <property type="match status" value="1"/>
</dbReference>
<dbReference type="CDD" id="cd16449">
    <property type="entry name" value="RING-HC"/>
    <property type="match status" value="1"/>
</dbReference>
<evidence type="ECO:0000256" key="2">
    <source>
        <dbReference type="SAM" id="MobiDB-lite"/>
    </source>
</evidence>
<dbReference type="PROSITE" id="PS50089">
    <property type="entry name" value="ZF_RING_2"/>
    <property type="match status" value="1"/>
</dbReference>
<feature type="region of interest" description="Disordered" evidence="2">
    <location>
        <begin position="292"/>
        <end position="346"/>
    </location>
</feature>
<comment type="caution">
    <text evidence="4">The sequence shown here is derived from an EMBL/GenBank/DDBJ whole genome shotgun (WGS) entry which is preliminary data.</text>
</comment>
<keyword evidence="5" id="KW-1185">Reference proteome</keyword>
<dbReference type="OrthoDB" id="1711136at2759"/>
<evidence type="ECO:0000313" key="4">
    <source>
        <dbReference type="EMBL" id="MQM18683.1"/>
    </source>
</evidence>
<dbReference type="Gene3D" id="3.30.40.10">
    <property type="entry name" value="Zinc/RING finger domain, C3HC4 (zinc finger)"/>
    <property type="match status" value="1"/>
</dbReference>
<feature type="domain" description="RING-type" evidence="3">
    <location>
        <begin position="455"/>
        <end position="493"/>
    </location>
</feature>
<proteinExistence type="predicted"/>
<feature type="region of interest" description="Disordered" evidence="2">
    <location>
        <begin position="428"/>
        <end position="447"/>
    </location>
</feature>
<dbReference type="PANTHER" id="PTHR46629">
    <property type="entry name" value="OS01G0917900 PROTEIN"/>
    <property type="match status" value="1"/>
</dbReference>
<evidence type="ECO:0000259" key="3">
    <source>
        <dbReference type="PROSITE" id="PS50089"/>
    </source>
</evidence>
<feature type="compositionally biased region" description="Acidic residues" evidence="2">
    <location>
        <begin position="429"/>
        <end position="444"/>
    </location>
</feature>
<keyword evidence="1" id="KW-0863">Zinc-finger</keyword>
<sequence>MRGKSVKGAGRAGPGQVLLLVVSEGGAAAVGAGPLCGLGKGTRRCLPFYRCDSRTLSLRIRSSSPLLRLFRFRDRKKKLFLASSALAFLVIVIGEEDDGRLERGVGIAAEGDLFCRLGVSPLCSQKVSPKELPVDRRSSGGREGQRMEEPQRRRRTMLSDQLSSEAAAERHSPASASIAAASSNNLRNLLTVRQEEDLQPLYQRRGSASVSLGTVIACEKRDHSIPGIPASSSPPAGSSRTLLDIIRDEESVGGGGRFFDDGFIIRSGSSGHNISWRAFKDRLRIRRASTAWQSPGAAGGGGDIPVSGHVLPPPAPLSRNATHDGALPEPNRPSAPSASVESLRPPTPAPIMGLYCAAPSAAEPEQGGPNNQGGVPAPVLATYGEGPPPHPTSPQTQQIRVSLMALLEQTDRQMEGPGFAVSALLEAAGEAEAEEEEEEEEEGPGGDGGGKMYKCCVCMVRHKGAAFIPCGHTFCRLCSRELWVSRGNCPLCNGFILEILDIF</sequence>
<feature type="compositionally biased region" description="Basic and acidic residues" evidence="2">
    <location>
        <begin position="129"/>
        <end position="151"/>
    </location>
</feature>
<dbReference type="AlphaFoldDB" id="A0A843XHG9"/>
<dbReference type="InterPro" id="IPR001841">
    <property type="entry name" value="Znf_RING"/>
</dbReference>
<gene>
    <name evidence="4" type="ORF">Taro_051680</name>
</gene>
<keyword evidence="1" id="KW-0479">Metal-binding</keyword>
<dbReference type="Proteomes" id="UP000652761">
    <property type="component" value="Unassembled WGS sequence"/>
</dbReference>
<dbReference type="GO" id="GO:0008270">
    <property type="term" value="F:zinc ion binding"/>
    <property type="evidence" value="ECO:0007669"/>
    <property type="project" value="UniProtKB-KW"/>
</dbReference>
<feature type="region of interest" description="Disordered" evidence="2">
    <location>
        <begin position="360"/>
        <end position="396"/>
    </location>
</feature>
<accession>A0A843XHG9</accession>
<organism evidence="4 5">
    <name type="scientific">Colocasia esculenta</name>
    <name type="common">Wild taro</name>
    <name type="synonym">Arum esculentum</name>
    <dbReference type="NCBI Taxonomy" id="4460"/>
    <lineage>
        <taxon>Eukaryota</taxon>
        <taxon>Viridiplantae</taxon>
        <taxon>Streptophyta</taxon>
        <taxon>Embryophyta</taxon>
        <taxon>Tracheophyta</taxon>
        <taxon>Spermatophyta</taxon>
        <taxon>Magnoliopsida</taxon>
        <taxon>Liliopsida</taxon>
        <taxon>Araceae</taxon>
        <taxon>Aroideae</taxon>
        <taxon>Colocasieae</taxon>
        <taxon>Colocasia</taxon>
    </lineage>
</organism>
<evidence type="ECO:0000313" key="5">
    <source>
        <dbReference type="Proteomes" id="UP000652761"/>
    </source>
</evidence>
<dbReference type="Pfam" id="PF13920">
    <property type="entry name" value="zf-C3HC4_3"/>
    <property type="match status" value="1"/>
</dbReference>
<dbReference type="InterPro" id="IPR013083">
    <property type="entry name" value="Znf_RING/FYVE/PHD"/>
</dbReference>
<evidence type="ECO:0000256" key="1">
    <source>
        <dbReference type="PROSITE-ProRule" id="PRU00175"/>
    </source>
</evidence>
<dbReference type="EMBL" id="NMUH01008366">
    <property type="protein sequence ID" value="MQM18683.1"/>
    <property type="molecule type" value="Genomic_DNA"/>
</dbReference>
<protein>
    <recommendedName>
        <fullName evidence="3">RING-type domain-containing protein</fullName>
    </recommendedName>
</protein>
<reference evidence="4" key="1">
    <citation type="submission" date="2017-07" db="EMBL/GenBank/DDBJ databases">
        <title>Taro Niue Genome Assembly and Annotation.</title>
        <authorList>
            <person name="Atibalentja N."/>
            <person name="Keating K."/>
            <person name="Fields C.J."/>
        </authorList>
    </citation>
    <scope>NUCLEOTIDE SEQUENCE</scope>
    <source>
        <strain evidence="4">Niue_2</strain>
        <tissue evidence="4">Leaf</tissue>
    </source>
</reference>
<keyword evidence="1" id="KW-0862">Zinc</keyword>